<dbReference type="AlphaFoldDB" id="A0A9D1LNK1"/>
<keyword evidence="1" id="KW-0472">Membrane</keyword>
<feature type="transmembrane region" description="Helical" evidence="1">
    <location>
        <begin position="113"/>
        <end position="133"/>
    </location>
</feature>
<sequence>MSEVVFRISVGGGFLLAFLIYLLLRRFRNFETAIMWVVGTALLIEKIVEYILTPLLPTELSHWSYLLLGLAIMLRLRFLYFGAGSLGLLSAFGYFLGVMVFPPMFLQTMSTPIVIRGIITHSLLLLLSLHCLFSAKKVTLLDMVFPLVFTAALVVFNYLLMNDKVVLPGWNPSGKALVMILDGTLLQYIVKDYPGWAVPIMQVTIGVVFVAVVFALNRLSRRFCEDYRRYLI</sequence>
<evidence type="ECO:0000256" key="1">
    <source>
        <dbReference type="SAM" id="Phobius"/>
    </source>
</evidence>
<protein>
    <submittedName>
        <fullName evidence="2">Uncharacterized protein</fullName>
    </submittedName>
</protein>
<reference evidence="2" key="2">
    <citation type="journal article" date="2021" name="PeerJ">
        <title>Extensive microbial diversity within the chicken gut microbiome revealed by metagenomics and culture.</title>
        <authorList>
            <person name="Gilroy R."/>
            <person name="Ravi A."/>
            <person name="Getino M."/>
            <person name="Pursley I."/>
            <person name="Horton D.L."/>
            <person name="Alikhan N.F."/>
            <person name="Baker D."/>
            <person name="Gharbi K."/>
            <person name="Hall N."/>
            <person name="Watson M."/>
            <person name="Adriaenssens E.M."/>
            <person name="Foster-Nyarko E."/>
            <person name="Jarju S."/>
            <person name="Secka A."/>
            <person name="Antonio M."/>
            <person name="Oren A."/>
            <person name="Chaudhuri R.R."/>
            <person name="La Ragione R."/>
            <person name="Hildebrand F."/>
            <person name="Pallen M.J."/>
        </authorList>
    </citation>
    <scope>NUCLEOTIDE SEQUENCE</scope>
    <source>
        <strain evidence="2">ChiGjej1B1-22543</strain>
    </source>
</reference>
<accession>A0A9D1LNK1</accession>
<keyword evidence="1" id="KW-1133">Transmembrane helix</keyword>
<gene>
    <name evidence="2" type="ORF">IAC52_02485</name>
</gene>
<keyword evidence="1" id="KW-0812">Transmembrane</keyword>
<feature type="transmembrane region" description="Helical" evidence="1">
    <location>
        <begin position="196"/>
        <end position="219"/>
    </location>
</feature>
<feature type="transmembrane region" description="Helical" evidence="1">
    <location>
        <begin position="87"/>
        <end position="107"/>
    </location>
</feature>
<feature type="transmembrane region" description="Helical" evidence="1">
    <location>
        <begin position="140"/>
        <end position="160"/>
    </location>
</feature>
<name>A0A9D1LNK1_9FIRM</name>
<reference evidence="2" key="1">
    <citation type="submission" date="2020-10" db="EMBL/GenBank/DDBJ databases">
        <authorList>
            <person name="Gilroy R."/>
        </authorList>
    </citation>
    <scope>NUCLEOTIDE SEQUENCE</scope>
    <source>
        <strain evidence="2">ChiGjej1B1-22543</strain>
    </source>
</reference>
<feature type="transmembrane region" description="Helical" evidence="1">
    <location>
        <begin position="6"/>
        <end position="24"/>
    </location>
</feature>
<evidence type="ECO:0000313" key="3">
    <source>
        <dbReference type="Proteomes" id="UP000824070"/>
    </source>
</evidence>
<comment type="caution">
    <text evidence="2">The sequence shown here is derived from an EMBL/GenBank/DDBJ whole genome shotgun (WGS) entry which is preliminary data.</text>
</comment>
<dbReference type="Proteomes" id="UP000824070">
    <property type="component" value="Unassembled WGS sequence"/>
</dbReference>
<dbReference type="EMBL" id="DVMV01000016">
    <property type="protein sequence ID" value="HIU45146.1"/>
    <property type="molecule type" value="Genomic_DNA"/>
</dbReference>
<evidence type="ECO:0000313" key="2">
    <source>
        <dbReference type="EMBL" id="HIU45146.1"/>
    </source>
</evidence>
<proteinExistence type="predicted"/>
<organism evidence="2 3">
    <name type="scientific">Candidatus Alloenteromonas pullicola</name>
    <dbReference type="NCBI Taxonomy" id="2840784"/>
    <lineage>
        <taxon>Bacteria</taxon>
        <taxon>Bacillati</taxon>
        <taxon>Bacillota</taxon>
        <taxon>Bacillota incertae sedis</taxon>
        <taxon>Candidatus Alloenteromonas</taxon>
    </lineage>
</organism>